<dbReference type="Gene3D" id="3.30.930.10">
    <property type="entry name" value="Bira Bifunctional Protein, Domain 2"/>
    <property type="match status" value="1"/>
</dbReference>
<dbReference type="InterPro" id="IPR050062">
    <property type="entry name" value="Pro-tRNA_synthetase"/>
</dbReference>
<dbReference type="GO" id="GO:0005829">
    <property type="term" value="C:cytosol"/>
    <property type="evidence" value="ECO:0007669"/>
    <property type="project" value="TreeGrafter"/>
</dbReference>
<dbReference type="InterPro" id="IPR002314">
    <property type="entry name" value="aa-tRNA-synt_IIb"/>
</dbReference>
<evidence type="ECO:0000313" key="11">
    <source>
        <dbReference type="EMBL" id="OIO16722.1"/>
    </source>
</evidence>
<evidence type="ECO:0000313" key="12">
    <source>
        <dbReference type="Proteomes" id="UP000182465"/>
    </source>
</evidence>
<evidence type="ECO:0000256" key="8">
    <source>
        <dbReference type="ARBA" id="ARBA00029731"/>
    </source>
</evidence>
<dbReference type="SUPFAM" id="SSF55681">
    <property type="entry name" value="Class II aaRS and biotin synthetases"/>
    <property type="match status" value="1"/>
</dbReference>
<proteinExistence type="predicted"/>
<dbReference type="PRINTS" id="PR01046">
    <property type="entry name" value="TRNASYNTHPRO"/>
</dbReference>
<evidence type="ECO:0000256" key="7">
    <source>
        <dbReference type="ARBA" id="ARBA00023146"/>
    </source>
</evidence>
<dbReference type="InterPro" id="IPR044140">
    <property type="entry name" value="ProRS_anticodon_short"/>
</dbReference>
<sequence>MKQSELFTKTKKEYAKGETSTNAKLLIKAGYIDKLMAGVYTFLPLGLKVLNKVENIIRDEMNAIGCQEILMPVIQPKENWVTTNRWTDMSDILFKLEGVRGSEFALGPTHEEIVTPLVKQFVFSYKDLPFAVYQIQSKFRNEARAKSGLLRGREFRMKDVYSFHADEKDLEDFYERMSKSYEKVWQRLSLDNITYKIFASGGSFSKYSHEYQTICDSGEDEIYLCEKCRLGINNEIIFDQDSCPKCGNKKLIKKNGIEVGNIFQLKTKYSKSFNLVYQDKKGDNNLVQMGCYGIGPSRIVGALVEVFHDNKGILWPDAVAPFQYHLINLSKSNSVEKQAEYIYQRLLSKGEEVLFDDRDNVSFGEKLKDADLIGVPCRLVISDKTDGRIEVKKRNEKYAKLAGIDDWLSIN</sequence>
<dbReference type="EC" id="6.1.1.15" evidence="1"/>
<dbReference type="InterPro" id="IPR004154">
    <property type="entry name" value="Anticodon-bd"/>
</dbReference>
<dbReference type="InterPro" id="IPR036621">
    <property type="entry name" value="Anticodon-bd_dom_sf"/>
</dbReference>
<evidence type="ECO:0000256" key="9">
    <source>
        <dbReference type="ARBA" id="ARBA00047671"/>
    </source>
</evidence>
<organism evidence="11 12">
    <name type="scientific">Candidatus Kuenenbacteria bacterium CG1_02_38_13</name>
    <dbReference type="NCBI Taxonomy" id="1805235"/>
    <lineage>
        <taxon>Bacteria</taxon>
        <taxon>Candidatus Kueneniibacteriota</taxon>
    </lineage>
</organism>
<keyword evidence="3" id="KW-0436">Ligase</keyword>
<dbReference type="GO" id="GO:0006433">
    <property type="term" value="P:prolyl-tRNA aminoacylation"/>
    <property type="evidence" value="ECO:0007669"/>
    <property type="project" value="InterPro"/>
</dbReference>
<dbReference type="CDD" id="cd00861">
    <property type="entry name" value="ProRS_anticodon_short"/>
    <property type="match status" value="1"/>
</dbReference>
<dbReference type="SUPFAM" id="SSF52954">
    <property type="entry name" value="Class II aaRS ABD-related"/>
    <property type="match status" value="1"/>
</dbReference>
<dbReference type="PANTHER" id="PTHR42753:SF2">
    <property type="entry name" value="PROLINE--TRNA LIGASE"/>
    <property type="match status" value="1"/>
</dbReference>
<evidence type="ECO:0000256" key="6">
    <source>
        <dbReference type="ARBA" id="ARBA00022917"/>
    </source>
</evidence>
<dbReference type="PANTHER" id="PTHR42753">
    <property type="entry name" value="MITOCHONDRIAL RIBOSOME PROTEIN L39/PROLYL-TRNA LIGASE FAMILY MEMBER"/>
    <property type="match status" value="1"/>
</dbReference>
<dbReference type="InterPro" id="IPR002316">
    <property type="entry name" value="Pro-tRNA-ligase_IIa"/>
</dbReference>
<dbReference type="Proteomes" id="UP000182465">
    <property type="component" value="Unassembled WGS sequence"/>
</dbReference>
<gene>
    <name evidence="11" type="ORF">AUJ29_02420</name>
</gene>
<dbReference type="PROSITE" id="PS50862">
    <property type="entry name" value="AA_TRNA_LIGASE_II"/>
    <property type="match status" value="1"/>
</dbReference>
<dbReference type="GO" id="GO:0004827">
    <property type="term" value="F:proline-tRNA ligase activity"/>
    <property type="evidence" value="ECO:0007669"/>
    <property type="project" value="UniProtKB-EC"/>
</dbReference>
<evidence type="ECO:0000256" key="3">
    <source>
        <dbReference type="ARBA" id="ARBA00022598"/>
    </source>
</evidence>
<evidence type="ECO:0000256" key="5">
    <source>
        <dbReference type="ARBA" id="ARBA00022840"/>
    </source>
</evidence>
<evidence type="ECO:0000256" key="4">
    <source>
        <dbReference type="ARBA" id="ARBA00022741"/>
    </source>
</evidence>
<dbReference type="GO" id="GO:0005524">
    <property type="term" value="F:ATP binding"/>
    <property type="evidence" value="ECO:0007669"/>
    <property type="project" value="UniProtKB-KW"/>
</dbReference>
<name>A0A1J4TXG6_9BACT</name>
<reference evidence="11 12" key="1">
    <citation type="journal article" date="2016" name="Environ. Microbiol.">
        <title>Genomic resolution of a cold subsurface aquifer community provides metabolic insights for novel microbes adapted to high CO concentrations.</title>
        <authorList>
            <person name="Probst A.J."/>
            <person name="Castelle C.J."/>
            <person name="Singh A."/>
            <person name="Brown C.T."/>
            <person name="Anantharaman K."/>
            <person name="Sharon I."/>
            <person name="Hug L.A."/>
            <person name="Burstein D."/>
            <person name="Emerson J.B."/>
            <person name="Thomas B.C."/>
            <person name="Banfield J.F."/>
        </authorList>
    </citation>
    <scope>NUCLEOTIDE SEQUENCE [LARGE SCALE GENOMIC DNA]</scope>
    <source>
        <strain evidence="11">CG1_02_38_13</strain>
    </source>
</reference>
<dbReference type="InterPro" id="IPR006195">
    <property type="entry name" value="aa-tRNA-synth_II"/>
</dbReference>
<dbReference type="Pfam" id="PF03129">
    <property type="entry name" value="HGTP_anticodon"/>
    <property type="match status" value="1"/>
</dbReference>
<dbReference type="InterPro" id="IPR045864">
    <property type="entry name" value="aa-tRNA-synth_II/BPL/LPL"/>
</dbReference>
<evidence type="ECO:0000259" key="10">
    <source>
        <dbReference type="PROSITE" id="PS50862"/>
    </source>
</evidence>
<feature type="domain" description="Aminoacyl-transfer RNA synthetases class-II family profile" evidence="10">
    <location>
        <begin position="38"/>
        <end position="316"/>
    </location>
</feature>
<dbReference type="Pfam" id="PF00587">
    <property type="entry name" value="tRNA-synt_2b"/>
    <property type="match status" value="1"/>
</dbReference>
<keyword evidence="7" id="KW-0030">Aminoacyl-tRNA synthetase</keyword>
<comment type="catalytic activity">
    <reaction evidence="9">
        <text>tRNA(Pro) + L-proline + ATP = L-prolyl-tRNA(Pro) + AMP + diphosphate</text>
        <dbReference type="Rhea" id="RHEA:14305"/>
        <dbReference type="Rhea" id="RHEA-COMP:9700"/>
        <dbReference type="Rhea" id="RHEA-COMP:9702"/>
        <dbReference type="ChEBI" id="CHEBI:30616"/>
        <dbReference type="ChEBI" id="CHEBI:33019"/>
        <dbReference type="ChEBI" id="CHEBI:60039"/>
        <dbReference type="ChEBI" id="CHEBI:78442"/>
        <dbReference type="ChEBI" id="CHEBI:78532"/>
        <dbReference type="ChEBI" id="CHEBI:456215"/>
        <dbReference type="EC" id="6.1.1.15"/>
    </reaction>
</comment>
<dbReference type="Gene3D" id="3.40.50.800">
    <property type="entry name" value="Anticodon-binding domain"/>
    <property type="match status" value="1"/>
</dbReference>
<keyword evidence="5" id="KW-0067">ATP-binding</keyword>
<accession>A0A1J4TXG6</accession>
<dbReference type="AlphaFoldDB" id="A0A1J4TXG6"/>
<comment type="caution">
    <text evidence="11">The sequence shown here is derived from an EMBL/GenBank/DDBJ whole genome shotgun (WGS) entry which is preliminary data.</text>
</comment>
<keyword evidence="6" id="KW-0648">Protein biosynthesis</keyword>
<evidence type="ECO:0000256" key="2">
    <source>
        <dbReference type="ARBA" id="ARBA00019110"/>
    </source>
</evidence>
<keyword evidence="4" id="KW-0547">Nucleotide-binding</keyword>
<evidence type="ECO:0000256" key="1">
    <source>
        <dbReference type="ARBA" id="ARBA00012831"/>
    </source>
</evidence>
<dbReference type="EMBL" id="MNVB01000054">
    <property type="protein sequence ID" value="OIO16722.1"/>
    <property type="molecule type" value="Genomic_DNA"/>
</dbReference>
<protein>
    <recommendedName>
        <fullName evidence="2">Proline--tRNA ligase</fullName>
        <ecNumber evidence="1">6.1.1.15</ecNumber>
    </recommendedName>
    <alternativeName>
        <fullName evidence="8">Prolyl-tRNA synthetase</fullName>
    </alternativeName>
</protein>